<evidence type="ECO:0000256" key="1">
    <source>
        <dbReference type="SAM" id="MobiDB-lite"/>
    </source>
</evidence>
<dbReference type="EMBL" id="NJES01000145">
    <property type="protein sequence ID" value="PHH76833.1"/>
    <property type="molecule type" value="Genomic_DNA"/>
</dbReference>
<evidence type="ECO:0000313" key="3">
    <source>
        <dbReference type="Proteomes" id="UP000226431"/>
    </source>
</evidence>
<protein>
    <submittedName>
        <fullName evidence="2">Uncharacterized protein</fullName>
    </submittedName>
</protein>
<organism evidence="2 3">
    <name type="scientific">Ophiocordyceps camponoti-rufipedis</name>
    <dbReference type="NCBI Taxonomy" id="2004952"/>
    <lineage>
        <taxon>Eukaryota</taxon>
        <taxon>Fungi</taxon>
        <taxon>Dikarya</taxon>
        <taxon>Ascomycota</taxon>
        <taxon>Pezizomycotina</taxon>
        <taxon>Sordariomycetes</taxon>
        <taxon>Hypocreomycetidae</taxon>
        <taxon>Hypocreales</taxon>
        <taxon>Ophiocordycipitaceae</taxon>
        <taxon>Ophiocordyceps</taxon>
    </lineage>
</organism>
<feature type="region of interest" description="Disordered" evidence="1">
    <location>
        <begin position="22"/>
        <end position="73"/>
    </location>
</feature>
<sequence>MSPQEERWKLPQTAFYIINRPRKRRLPAPPPMAARERGQRPVGLPAQSIRERNREGLGAVGTSREKTDYLSGG</sequence>
<accession>A0A2C5ZAD6</accession>
<comment type="caution">
    <text evidence="2">The sequence shown here is derived from an EMBL/GenBank/DDBJ whole genome shotgun (WGS) entry which is preliminary data.</text>
</comment>
<proteinExistence type="predicted"/>
<name>A0A2C5ZAD6_9HYPO</name>
<evidence type="ECO:0000313" key="2">
    <source>
        <dbReference type="EMBL" id="PHH76833.1"/>
    </source>
</evidence>
<dbReference type="AlphaFoldDB" id="A0A2C5ZAD6"/>
<gene>
    <name evidence="2" type="ORF">CDD80_1174</name>
</gene>
<keyword evidence="3" id="KW-1185">Reference proteome</keyword>
<dbReference type="Proteomes" id="UP000226431">
    <property type="component" value="Unassembled WGS sequence"/>
</dbReference>
<reference evidence="2 3" key="1">
    <citation type="submission" date="2017-06" db="EMBL/GenBank/DDBJ databases">
        <title>Ant-infecting Ophiocordyceps genomes reveal a high diversity of potential behavioral manipulation genes and a possible major role for enterotoxins.</title>
        <authorList>
            <person name="De Bekker C."/>
            <person name="Evans H.C."/>
            <person name="Brachmann A."/>
            <person name="Hughes D.P."/>
        </authorList>
    </citation>
    <scope>NUCLEOTIDE SEQUENCE [LARGE SCALE GENOMIC DNA]</scope>
    <source>
        <strain evidence="2 3">Map16</strain>
    </source>
</reference>
<feature type="compositionally biased region" description="Basic and acidic residues" evidence="1">
    <location>
        <begin position="63"/>
        <end position="73"/>
    </location>
</feature>